<accession>A0A2N5GN74</accession>
<feature type="domain" description="GGDEF" evidence="1">
    <location>
        <begin position="496"/>
        <end position="624"/>
    </location>
</feature>
<dbReference type="Proteomes" id="UP000234951">
    <property type="component" value="Unassembled WGS sequence"/>
</dbReference>
<dbReference type="GO" id="GO:1902201">
    <property type="term" value="P:negative regulation of bacterial-type flagellum-dependent cell motility"/>
    <property type="evidence" value="ECO:0007669"/>
    <property type="project" value="TreeGrafter"/>
</dbReference>
<dbReference type="InterPro" id="IPR000160">
    <property type="entry name" value="GGDEF_dom"/>
</dbReference>
<gene>
    <name evidence="2" type="ORF">CU635_08540</name>
    <name evidence="3" type="ORF">CVD25_15200</name>
</gene>
<dbReference type="EMBL" id="PGVD01000041">
    <property type="protein sequence ID" value="PLR95192.1"/>
    <property type="molecule type" value="Genomic_DNA"/>
</dbReference>
<dbReference type="AlphaFoldDB" id="A0A2N5GN74"/>
<dbReference type="GO" id="GO:0005886">
    <property type="term" value="C:plasma membrane"/>
    <property type="evidence" value="ECO:0007669"/>
    <property type="project" value="TreeGrafter"/>
</dbReference>
<reference evidence="2 4" key="1">
    <citation type="submission" date="2017-11" db="EMBL/GenBank/DDBJ databases">
        <title>Comparitive Functional Genomics of Dry Heat Resistant strains isolated from the Viking Spacecraft.</title>
        <authorList>
            <person name="Seuylemezian A."/>
            <person name="Cooper K."/>
            <person name="Vaishampayan P."/>
        </authorList>
    </citation>
    <scope>NUCLEOTIDE SEQUENCE [LARGE SCALE GENOMIC DNA]</scope>
    <source>
        <strain evidence="2 4">M4.6</strain>
    </source>
</reference>
<dbReference type="SUPFAM" id="SSF55073">
    <property type="entry name" value="Nucleotide cyclase"/>
    <property type="match status" value="1"/>
</dbReference>
<dbReference type="Proteomes" id="UP000235114">
    <property type="component" value="Unassembled WGS sequence"/>
</dbReference>
<protein>
    <submittedName>
        <fullName evidence="2">GGDEF domain-containing protein</fullName>
    </submittedName>
</protein>
<dbReference type="OrthoDB" id="9759607at2"/>
<dbReference type="NCBIfam" id="TIGR00254">
    <property type="entry name" value="GGDEF"/>
    <property type="match status" value="1"/>
</dbReference>
<name>A0A2N5GN74_9BACI</name>
<dbReference type="Gene3D" id="3.30.450.40">
    <property type="match status" value="2"/>
</dbReference>
<dbReference type="InterPro" id="IPR003018">
    <property type="entry name" value="GAF"/>
</dbReference>
<evidence type="ECO:0000313" key="3">
    <source>
        <dbReference type="EMBL" id="PLR95192.1"/>
    </source>
</evidence>
<dbReference type="InterPro" id="IPR029016">
    <property type="entry name" value="GAF-like_dom_sf"/>
</dbReference>
<evidence type="ECO:0000259" key="1">
    <source>
        <dbReference type="PROSITE" id="PS50887"/>
    </source>
</evidence>
<proteinExistence type="predicted"/>
<sequence>MELLEDNIILNLKSRFFDLFDVESGLLRDELLLDAMIGSIKSLLHASEVTLLASSEWNQELVIEASTEKSAYAAAFASIVTSEEYEQLLKGKVVYRSGAPLAVFGECDLSLVFKEEGRIHGFLLIKQKNPGSQSALSDQLLINISKECVTFLKKVRGLSKIVVDEKRYRQLFRITEKLHSSMDMDAVLGEIIGTLKEVYPSFTYYLLLSQDNNSHGDLPVRDLEYDSENIAAMQAYVTGLVQIEDSVQDRKSVLYAPLKGRQGVYGVLQVIAPNTVVFPKNEVEFIMLLSNTAGGALENAQLYQQSRRLISDLQLINETSHQLNSNLRLTETISYMSQQIMKWFDAREAGFILLSEDLEQTEVMQGSSPFYFTEEAKVYIKYIKDKIKKEKDSLFIGDLNLHNGERAPRFKSIMAVPMVQSETLKGFALVMHKQPYHFSFEAFKLLQSLIHHSTLAFTNSMLREELEKMVVTDHLTKLYSRNYLNEKMDMSIETDGQGTFILIDIDDFKSINDTYGHQIGDEVIIQVANIINTHIRSTDIGSRWGGEELAIYLPKAPLEAGVVIAERLVEKVAENTSPQITISCGVSHWNSEKSDTSINLFKRADRALYLAKGSGKNKVVIQKEESGTILGDKLIFK</sequence>
<dbReference type="SUPFAM" id="SSF55781">
    <property type="entry name" value="GAF domain-like"/>
    <property type="match status" value="2"/>
</dbReference>
<comment type="caution">
    <text evidence="2">The sequence shown here is derived from an EMBL/GenBank/DDBJ whole genome shotgun (WGS) entry which is preliminary data.</text>
</comment>
<dbReference type="InterPro" id="IPR043128">
    <property type="entry name" value="Rev_trsase/Diguanyl_cyclase"/>
</dbReference>
<organism evidence="2 4">
    <name type="scientific">Bacillus canaveralius</name>
    <dbReference type="NCBI Taxonomy" id="1403243"/>
    <lineage>
        <taxon>Bacteria</taxon>
        <taxon>Bacillati</taxon>
        <taxon>Bacillota</taxon>
        <taxon>Bacilli</taxon>
        <taxon>Bacillales</taxon>
        <taxon>Bacillaceae</taxon>
        <taxon>Bacillus</taxon>
    </lineage>
</organism>
<dbReference type="InterPro" id="IPR050469">
    <property type="entry name" value="Diguanylate_Cyclase"/>
</dbReference>
<dbReference type="PROSITE" id="PS50887">
    <property type="entry name" value="GGDEF"/>
    <property type="match status" value="1"/>
</dbReference>
<dbReference type="SMART" id="SM00065">
    <property type="entry name" value="GAF"/>
    <property type="match status" value="2"/>
</dbReference>
<dbReference type="EMBL" id="PGVA01000017">
    <property type="protein sequence ID" value="PLR83706.1"/>
    <property type="molecule type" value="Genomic_DNA"/>
</dbReference>
<evidence type="ECO:0000313" key="2">
    <source>
        <dbReference type="EMBL" id="PLR83706.1"/>
    </source>
</evidence>
<evidence type="ECO:0000313" key="5">
    <source>
        <dbReference type="Proteomes" id="UP000235114"/>
    </source>
</evidence>
<dbReference type="InterPro" id="IPR029787">
    <property type="entry name" value="Nucleotide_cyclase"/>
</dbReference>
<dbReference type="PANTHER" id="PTHR45138">
    <property type="entry name" value="REGULATORY COMPONENTS OF SENSORY TRANSDUCTION SYSTEM"/>
    <property type="match status" value="1"/>
</dbReference>
<dbReference type="FunFam" id="3.30.70.270:FF:000001">
    <property type="entry name" value="Diguanylate cyclase domain protein"/>
    <property type="match status" value="1"/>
</dbReference>
<dbReference type="GO" id="GO:0043709">
    <property type="term" value="P:cell adhesion involved in single-species biofilm formation"/>
    <property type="evidence" value="ECO:0007669"/>
    <property type="project" value="TreeGrafter"/>
</dbReference>
<dbReference type="Gene3D" id="3.30.70.270">
    <property type="match status" value="1"/>
</dbReference>
<dbReference type="GO" id="GO:0052621">
    <property type="term" value="F:diguanylate cyclase activity"/>
    <property type="evidence" value="ECO:0007669"/>
    <property type="project" value="TreeGrafter"/>
</dbReference>
<dbReference type="Pfam" id="PF00990">
    <property type="entry name" value="GGDEF"/>
    <property type="match status" value="1"/>
</dbReference>
<dbReference type="CDD" id="cd01949">
    <property type="entry name" value="GGDEF"/>
    <property type="match status" value="1"/>
</dbReference>
<dbReference type="PANTHER" id="PTHR45138:SF9">
    <property type="entry name" value="DIGUANYLATE CYCLASE DGCM-RELATED"/>
    <property type="match status" value="1"/>
</dbReference>
<dbReference type="RefSeq" id="WP_101576887.1">
    <property type="nucleotide sequence ID" value="NZ_PGVA01000017.1"/>
</dbReference>
<evidence type="ECO:0000313" key="4">
    <source>
        <dbReference type="Proteomes" id="UP000234951"/>
    </source>
</evidence>
<dbReference type="SMART" id="SM00267">
    <property type="entry name" value="GGDEF"/>
    <property type="match status" value="1"/>
</dbReference>
<keyword evidence="5" id="KW-1185">Reference proteome</keyword>
<reference evidence="3 5" key="2">
    <citation type="submission" date="2017-12" db="EMBL/GenBank/DDBJ databases">
        <title>Comparative Functional Genomics of Dry Heat Resistant strains isolated from the Viking Spacecraft.</title>
        <authorList>
            <person name="Seuylemezian A."/>
            <person name="Cooper K."/>
            <person name="Vaishampayan P."/>
        </authorList>
    </citation>
    <scope>NUCLEOTIDE SEQUENCE [LARGE SCALE GENOMIC DNA]</scope>
    <source>
        <strain evidence="3 5">ATCC 29669</strain>
    </source>
</reference>